<dbReference type="PANTHER" id="PTHR47266">
    <property type="entry name" value="ENDONUCLEASE-RELATED"/>
    <property type="match status" value="1"/>
</dbReference>
<gene>
    <name evidence="1" type="ORF">SI8410_15019895</name>
</gene>
<dbReference type="Proteomes" id="UP000663760">
    <property type="component" value="Chromosome 15"/>
</dbReference>
<dbReference type="EMBL" id="LR746278">
    <property type="protein sequence ID" value="CAA7409217.1"/>
    <property type="molecule type" value="Genomic_DNA"/>
</dbReference>
<organism evidence="1 2">
    <name type="scientific">Spirodela intermedia</name>
    <name type="common">Intermediate duckweed</name>
    <dbReference type="NCBI Taxonomy" id="51605"/>
    <lineage>
        <taxon>Eukaryota</taxon>
        <taxon>Viridiplantae</taxon>
        <taxon>Streptophyta</taxon>
        <taxon>Embryophyta</taxon>
        <taxon>Tracheophyta</taxon>
        <taxon>Spermatophyta</taxon>
        <taxon>Magnoliopsida</taxon>
        <taxon>Liliopsida</taxon>
        <taxon>Araceae</taxon>
        <taxon>Lemnoideae</taxon>
        <taxon>Spirodela</taxon>
    </lineage>
</organism>
<sequence>MLLRKYGVNDALWAYRTAYKAPLGASPYRLVYGKSCHLPVEIQHCAYWAIRKLNMDTKKSGHKRLLQLHELDEIRNEAYENSLIYKAKVKDFHDKYITRKNLESRQKIWLYNFRLKLFPEKLRSRWDGPYLLETIDQYGAIMIKDLKTSVSFKVNGYRLKIY</sequence>
<proteinExistence type="predicted"/>
<dbReference type="GO" id="GO:0003676">
    <property type="term" value="F:nucleic acid binding"/>
    <property type="evidence" value="ECO:0007669"/>
    <property type="project" value="InterPro"/>
</dbReference>
<evidence type="ECO:0000313" key="2">
    <source>
        <dbReference type="Proteomes" id="UP000663760"/>
    </source>
</evidence>
<dbReference type="InterPro" id="IPR052160">
    <property type="entry name" value="Gypsy_RT_Integrase-like"/>
</dbReference>
<dbReference type="Gene3D" id="3.30.420.10">
    <property type="entry name" value="Ribonuclease H-like superfamily/Ribonuclease H"/>
    <property type="match status" value="1"/>
</dbReference>
<evidence type="ECO:0000313" key="1">
    <source>
        <dbReference type="EMBL" id="CAA7409217.1"/>
    </source>
</evidence>
<keyword evidence="2" id="KW-1185">Reference proteome</keyword>
<dbReference type="OrthoDB" id="780443at2759"/>
<dbReference type="AlphaFoldDB" id="A0A7I8LGR0"/>
<accession>A0A7I8LGR0</accession>
<name>A0A7I8LGR0_SPIIN</name>
<reference evidence="1" key="1">
    <citation type="submission" date="2020-02" db="EMBL/GenBank/DDBJ databases">
        <authorList>
            <person name="Scholz U."/>
            <person name="Mascher M."/>
            <person name="Fiebig A."/>
        </authorList>
    </citation>
    <scope>NUCLEOTIDE SEQUENCE</scope>
</reference>
<dbReference type="InterPro" id="IPR036397">
    <property type="entry name" value="RNaseH_sf"/>
</dbReference>
<protein>
    <submittedName>
        <fullName evidence="1">Uncharacterized protein</fullName>
    </submittedName>
</protein>